<protein>
    <submittedName>
        <fullName evidence="3">Tectonic-2-like</fullName>
    </submittedName>
</protein>
<keyword evidence="1" id="KW-0812">Transmembrane</keyword>
<dbReference type="PANTHER" id="PTHR14611:SF6">
    <property type="entry name" value="TECTONIC-2"/>
    <property type="match status" value="1"/>
</dbReference>
<name>A0ABM1BZN3_LIMPO</name>
<feature type="transmembrane region" description="Helical" evidence="1">
    <location>
        <begin position="119"/>
        <end position="138"/>
    </location>
</feature>
<keyword evidence="2" id="KW-1185">Reference proteome</keyword>
<proteinExistence type="predicted"/>
<sequence>MLASITNHSLWCSQVSHHVQLDVLYSETIGTTGIKVYRIVGARISYEKETWKPSLFSTGIHRFIMTSGVTFVKISDQSQKGIKRFWVRKSPSFCNREICWEEMMFPLTEAYSGDPETYAWGWTLAVLLFIIPLVWFTCKNGL</sequence>
<dbReference type="RefSeq" id="XP_013791680.1">
    <property type="nucleotide sequence ID" value="XM_013936226.2"/>
</dbReference>
<dbReference type="PANTHER" id="PTHR14611">
    <property type="entry name" value="TECTONIC FAMILY MEMBER"/>
    <property type="match status" value="1"/>
</dbReference>
<evidence type="ECO:0000313" key="2">
    <source>
        <dbReference type="Proteomes" id="UP000694941"/>
    </source>
</evidence>
<keyword evidence="1" id="KW-0472">Membrane</keyword>
<evidence type="ECO:0000256" key="1">
    <source>
        <dbReference type="SAM" id="Phobius"/>
    </source>
</evidence>
<dbReference type="GeneID" id="106475547"/>
<reference evidence="3" key="1">
    <citation type="submission" date="2025-08" db="UniProtKB">
        <authorList>
            <consortium name="RefSeq"/>
        </authorList>
    </citation>
    <scope>IDENTIFICATION</scope>
    <source>
        <tissue evidence="3">Muscle</tissue>
    </source>
</reference>
<organism evidence="2 3">
    <name type="scientific">Limulus polyphemus</name>
    <name type="common">Atlantic horseshoe crab</name>
    <dbReference type="NCBI Taxonomy" id="6850"/>
    <lineage>
        <taxon>Eukaryota</taxon>
        <taxon>Metazoa</taxon>
        <taxon>Ecdysozoa</taxon>
        <taxon>Arthropoda</taxon>
        <taxon>Chelicerata</taxon>
        <taxon>Merostomata</taxon>
        <taxon>Xiphosura</taxon>
        <taxon>Limulidae</taxon>
        <taxon>Limulus</taxon>
    </lineage>
</organism>
<dbReference type="InterPro" id="IPR040354">
    <property type="entry name" value="TCTN1-3"/>
</dbReference>
<dbReference type="Proteomes" id="UP000694941">
    <property type="component" value="Unplaced"/>
</dbReference>
<evidence type="ECO:0000313" key="3">
    <source>
        <dbReference type="RefSeq" id="XP_013791680.1"/>
    </source>
</evidence>
<keyword evidence="1" id="KW-1133">Transmembrane helix</keyword>
<accession>A0ABM1BZN3</accession>
<gene>
    <name evidence="3" type="primary">LOC106475547</name>
</gene>